<dbReference type="Proteomes" id="UP000320896">
    <property type="component" value="Unassembled WGS sequence"/>
</dbReference>
<proteinExistence type="inferred from homology"/>
<feature type="domain" description="Tyr recombinase" evidence="5">
    <location>
        <begin position="178"/>
        <end position="259"/>
    </location>
</feature>
<comment type="caution">
    <text evidence="6">The sequence shown here is derived from an EMBL/GenBank/DDBJ whole genome shotgun (WGS) entry which is preliminary data.</text>
</comment>
<organism evidence="6 7">
    <name type="scientific">Streptococcus pneumoniae</name>
    <dbReference type="NCBI Taxonomy" id="1313"/>
    <lineage>
        <taxon>Bacteria</taxon>
        <taxon>Bacillati</taxon>
        <taxon>Bacillota</taxon>
        <taxon>Bacilli</taxon>
        <taxon>Lactobacillales</taxon>
        <taxon>Streptococcaceae</taxon>
        <taxon>Streptococcus</taxon>
    </lineage>
</organism>
<dbReference type="InterPro" id="IPR013762">
    <property type="entry name" value="Integrase-like_cat_sf"/>
</dbReference>
<feature type="non-terminal residue" evidence="6">
    <location>
        <position position="259"/>
    </location>
</feature>
<name>A0A558ZLH0_STREE</name>
<reference evidence="6 7" key="1">
    <citation type="submission" date="2019-07" db="EMBL/GenBank/DDBJ databases">
        <authorList>
            <person name="Mohale T."/>
        </authorList>
    </citation>
    <scope>NUCLEOTIDE SEQUENCE [LARGE SCALE GENOMIC DNA]</scope>
    <source>
        <strain evidence="6 7">NTPn 126</strain>
    </source>
</reference>
<dbReference type="AlphaFoldDB" id="A0A558ZLH0"/>
<dbReference type="GO" id="GO:0003677">
    <property type="term" value="F:DNA binding"/>
    <property type="evidence" value="ECO:0007669"/>
    <property type="project" value="UniProtKB-KW"/>
</dbReference>
<dbReference type="Gene3D" id="1.10.443.10">
    <property type="entry name" value="Intergrase catalytic core"/>
    <property type="match status" value="1"/>
</dbReference>
<evidence type="ECO:0000313" key="7">
    <source>
        <dbReference type="Proteomes" id="UP000320896"/>
    </source>
</evidence>
<dbReference type="GO" id="GO:0015074">
    <property type="term" value="P:DNA integration"/>
    <property type="evidence" value="ECO:0007669"/>
    <property type="project" value="UniProtKB-KW"/>
</dbReference>
<evidence type="ECO:0000256" key="3">
    <source>
        <dbReference type="ARBA" id="ARBA00023125"/>
    </source>
</evidence>
<accession>A0A558ZLH0</accession>
<dbReference type="GO" id="GO:0006310">
    <property type="term" value="P:DNA recombination"/>
    <property type="evidence" value="ECO:0007669"/>
    <property type="project" value="UniProtKB-KW"/>
</dbReference>
<keyword evidence="2" id="KW-0229">DNA integration</keyword>
<dbReference type="InterPro" id="IPR011010">
    <property type="entry name" value="DNA_brk_join_enz"/>
</dbReference>
<keyword evidence="3" id="KW-0238">DNA-binding</keyword>
<comment type="similarity">
    <text evidence="1">Belongs to the 'phage' integrase family.</text>
</comment>
<dbReference type="SUPFAM" id="SSF56349">
    <property type="entry name" value="DNA breaking-rejoining enzymes"/>
    <property type="match status" value="1"/>
</dbReference>
<gene>
    <name evidence="6" type="ORF">AZJ70_13290</name>
</gene>
<dbReference type="InterPro" id="IPR002104">
    <property type="entry name" value="Integrase_catalytic"/>
</dbReference>
<dbReference type="Gene3D" id="1.10.150.130">
    <property type="match status" value="1"/>
</dbReference>
<dbReference type="InterPro" id="IPR050808">
    <property type="entry name" value="Phage_Integrase"/>
</dbReference>
<dbReference type="InterPro" id="IPR010998">
    <property type="entry name" value="Integrase_recombinase_N"/>
</dbReference>
<dbReference type="PROSITE" id="PS51898">
    <property type="entry name" value="TYR_RECOMBINASE"/>
    <property type="match status" value="1"/>
</dbReference>
<protein>
    <submittedName>
        <fullName evidence="6">Tyrosine-type recombinase/integrase</fullName>
    </submittedName>
</protein>
<dbReference type="PANTHER" id="PTHR30629:SF2">
    <property type="entry name" value="PROPHAGE INTEGRASE INTS-RELATED"/>
    <property type="match status" value="1"/>
</dbReference>
<evidence type="ECO:0000256" key="1">
    <source>
        <dbReference type="ARBA" id="ARBA00008857"/>
    </source>
</evidence>
<evidence type="ECO:0000256" key="2">
    <source>
        <dbReference type="ARBA" id="ARBA00022908"/>
    </source>
</evidence>
<keyword evidence="4" id="KW-0233">DNA recombination</keyword>
<sequence length="259" mass="30944">MVISKTKKYKGVYKDSKGKIYFQIELGVDPITGKRIQKKGRKNQQGLPFNSFKEAYEEILRLKHEFVNSTINNSFLTFREFMEEIYLKYYQQKVQFVTYQTALPHHQLFIKQFGSKKLSDISTIDCERFRLAIIDKYSSNYAKNMWSRFKACLGYAERLGYIDRVPFKGLDNPRGKHPDTKFWTFDEFKKVINSFDISEYEGLHNYMTIWLYFMTGLRVSEGIALKWEDIDFERKWIHVHSTIEKDKNGVWYAKQQTKT</sequence>
<evidence type="ECO:0000256" key="4">
    <source>
        <dbReference type="ARBA" id="ARBA00023172"/>
    </source>
</evidence>
<dbReference type="EMBL" id="VMWH01000486">
    <property type="protein sequence ID" value="TVW78240.1"/>
    <property type="molecule type" value="Genomic_DNA"/>
</dbReference>
<dbReference type="PANTHER" id="PTHR30629">
    <property type="entry name" value="PROPHAGE INTEGRASE"/>
    <property type="match status" value="1"/>
</dbReference>
<evidence type="ECO:0000259" key="5">
    <source>
        <dbReference type="PROSITE" id="PS51898"/>
    </source>
</evidence>
<dbReference type="Pfam" id="PF00589">
    <property type="entry name" value="Phage_integrase"/>
    <property type="match status" value="1"/>
</dbReference>
<evidence type="ECO:0000313" key="6">
    <source>
        <dbReference type="EMBL" id="TVW78240.1"/>
    </source>
</evidence>